<accession>A0A8X6Y226</accession>
<keyword evidence="2" id="KW-1185">Reference proteome</keyword>
<protein>
    <submittedName>
        <fullName evidence="1">Uncharacterized protein</fullName>
    </submittedName>
</protein>
<dbReference type="AlphaFoldDB" id="A0A8X6Y226"/>
<dbReference type="EMBL" id="BMAV01015343">
    <property type="protein sequence ID" value="GFY64646.1"/>
    <property type="molecule type" value="Genomic_DNA"/>
</dbReference>
<dbReference type="Proteomes" id="UP000886998">
    <property type="component" value="Unassembled WGS sequence"/>
</dbReference>
<evidence type="ECO:0000313" key="1">
    <source>
        <dbReference type="EMBL" id="GFY64646.1"/>
    </source>
</evidence>
<organism evidence="1 2">
    <name type="scientific">Trichonephila inaurata madagascariensis</name>
    <dbReference type="NCBI Taxonomy" id="2747483"/>
    <lineage>
        <taxon>Eukaryota</taxon>
        <taxon>Metazoa</taxon>
        <taxon>Ecdysozoa</taxon>
        <taxon>Arthropoda</taxon>
        <taxon>Chelicerata</taxon>
        <taxon>Arachnida</taxon>
        <taxon>Araneae</taxon>
        <taxon>Araneomorphae</taxon>
        <taxon>Entelegynae</taxon>
        <taxon>Araneoidea</taxon>
        <taxon>Nephilidae</taxon>
        <taxon>Trichonephila</taxon>
        <taxon>Trichonephila inaurata</taxon>
    </lineage>
</organism>
<gene>
    <name evidence="1" type="ORF">TNIN_164451</name>
</gene>
<sequence>MNLEKRRKVSVHTKEKFNQQFSRKWKVSADLYFYKSDRKIEHNLWPSKSITGRIRASLEWYTWTCESVNPYKTQSIFEQNVNCDSTPKSIRIQQRLVEFHVNAN</sequence>
<name>A0A8X6Y226_9ARAC</name>
<evidence type="ECO:0000313" key="2">
    <source>
        <dbReference type="Proteomes" id="UP000886998"/>
    </source>
</evidence>
<comment type="caution">
    <text evidence="1">The sequence shown here is derived from an EMBL/GenBank/DDBJ whole genome shotgun (WGS) entry which is preliminary data.</text>
</comment>
<proteinExistence type="predicted"/>
<reference evidence="1" key="1">
    <citation type="submission" date="2020-08" db="EMBL/GenBank/DDBJ databases">
        <title>Multicomponent nature underlies the extraordinary mechanical properties of spider dragline silk.</title>
        <authorList>
            <person name="Kono N."/>
            <person name="Nakamura H."/>
            <person name="Mori M."/>
            <person name="Yoshida Y."/>
            <person name="Ohtoshi R."/>
            <person name="Malay A.D."/>
            <person name="Moran D.A.P."/>
            <person name="Tomita M."/>
            <person name="Numata K."/>
            <person name="Arakawa K."/>
        </authorList>
    </citation>
    <scope>NUCLEOTIDE SEQUENCE</scope>
</reference>